<evidence type="ECO:0000256" key="6">
    <source>
        <dbReference type="ARBA" id="ARBA00023136"/>
    </source>
</evidence>
<dbReference type="GO" id="GO:0009522">
    <property type="term" value="C:photosystem I"/>
    <property type="evidence" value="ECO:0007669"/>
    <property type="project" value="UniProtKB-KW"/>
</dbReference>
<dbReference type="HAMAP" id="MF_00828">
    <property type="entry name" value="PSI_PsaM"/>
    <property type="match status" value="1"/>
</dbReference>
<keyword evidence="8" id="KW-0934">Plastid</keyword>
<dbReference type="RefSeq" id="YP_009496139.1">
    <property type="nucleotide sequence ID" value="NC_037997.1"/>
</dbReference>
<evidence type="ECO:0000256" key="4">
    <source>
        <dbReference type="ARBA" id="ARBA00022989"/>
    </source>
</evidence>
<dbReference type="NCBIfam" id="TIGR03053">
    <property type="entry name" value="PS_I_psaM"/>
    <property type="match status" value="1"/>
</dbReference>
<dbReference type="GO" id="GO:0015979">
    <property type="term" value="P:photosynthesis"/>
    <property type="evidence" value="ECO:0007669"/>
    <property type="project" value="UniProtKB-UniRule"/>
</dbReference>
<dbReference type="GO" id="GO:0009535">
    <property type="term" value="C:chloroplast thylakoid membrane"/>
    <property type="evidence" value="ECO:0007669"/>
    <property type="project" value="UniProtKB-SubCell"/>
</dbReference>
<comment type="subcellular location">
    <subcellularLocation>
        <location evidence="7">Plastid</location>
        <location evidence="7">Chloroplast thylakoid membrane</location>
        <topology evidence="7">Single-pass membrane protein</topology>
    </subcellularLocation>
</comment>
<evidence type="ECO:0000256" key="5">
    <source>
        <dbReference type="ARBA" id="ARBA00023078"/>
    </source>
</evidence>
<keyword evidence="2 7" id="KW-0812">Transmembrane</keyword>
<dbReference type="AlphaFoldDB" id="A0A2U9NN84"/>
<name>A0A2U9NN84_9STRA</name>
<dbReference type="InterPro" id="IPR010010">
    <property type="entry name" value="PSI_PsaM"/>
</dbReference>
<geneLocation type="chloroplast" evidence="8"/>
<keyword evidence="5 7" id="KW-0793">Thylakoid</keyword>
<keyword evidence="4 7" id="KW-1133">Transmembrane helix</keyword>
<evidence type="ECO:0000256" key="3">
    <source>
        <dbReference type="ARBA" id="ARBA00022836"/>
    </source>
</evidence>
<keyword evidence="6 7" id="KW-0472">Membrane</keyword>
<keyword evidence="8" id="KW-0150">Chloroplast</keyword>
<reference evidence="8" key="1">
    <citation type="journal article" date="2018" name="Adv. Bot. Res.">
        <title>Evolution of the Plastid Genomes in Diatoms.</title>
        <authorList>
            <person name="Yu M."/>
            <person name="Ashworth M.P."/>
            <person name="Hajrah N.H."/>
            <person name="Khiyami M.A."/>
            <person name="Sabir M.J."/>
            <person name="Alhebshi A.M."/>
            <person name="Al-Malki A.L."/>
            <person name="Sabir J.S.M."/>
            <person name="Theriot E.C."/>
            <person name="Jansen R.K."/>
        </authorList>
    </citation>
    <scope>NUCLEOTIDE SEQUENCE</scope>
</reference>
<evidence type="ECO:0000256" key="2">
    <source>
        <dbReference type="ARBA" id="ARBA00022692"/>
    </source>
</evidence>
<dbReference type="Pfam" id="PF07465">
    <property type="entry name" value="PsaM"/>
    <property type="match status" value="1"/>
</dbReference>
<dbReference type="SUPFAM" id="SSF81548">
    <property type="entry name" value="Subunit XII of photosystem I reaction centre, PsaM"/>
    <property type="match status" value="1"/>
</dbReference>
<sequence>MIYDSQVYTVLLIALLASVLAIRLGATLYQ</sequence>
<proteinExistence type="inferred from homology"/>
<protein>
    <recommendedName>
        <fullName evidence="7">Photosystem I reaction center subunit XII</fullName>
    </recommendedName>
    <alternativeName>
        <fullName evidence="7">PSI-M</fullName>
    </alternativeName>
</protein>
<keyword evidence="1 7" id="KW-0602">Photosynthesis</keyword>
<gene>
    <name evidence="7 8" type="primary">psaM</name>
</gene>
<keyword evidence="3 7" id="KW-0603">Photosystem I</keyword>
<organism evidence="8">
    <name type="scientific">Plagiogrammopsis vanheurckii</name>
    <dbReference type="NCBI Taxonomy" id="1234821"/>
    <lineage>
        <taxon>Eukaryota</taxon>
        <taxon>Sar</taxon>
        <taxon>Stramenopiles</taxon>
        <taxon>Ochrophyta</taxon>
        <taxon>Bacillariophyta</taxon>
        <taxon>Mediophyceae</taxon>
        <taxon>Cymatosirophycidae</taxon>
        <taxon>Cymatosirales</taxon>
        <taxon>Cymatosiraceae</taxon>
        <taxon>Plagiogrammopsis</taxon>
    </lineage>
</organism>
<evidence type="ECO:0000256" key="1">
    <source>
        <dbReference type="ARBA" id="ARBA00022531"/>
    </source>
</evidence>
<dbReference type="EMBL" id="MG755794">
    <property type="protein sequence ID" value="AWT38579.1"/>
    <property type="molecule type" value="Genomic_DNA"/>
</dbReference>
<comment type="similarity">
    <text evidence="7">Belongs to the PsaM family.</text>
</comment>
<dbReference type="InterPro" id="IPR037279">
    <property type="entry name" value="PSI_PsaM_sf"/>
</dbReference>
<evidence type="ECO:0000313" key="8">
    <source>
        <dbReference type="EMBL" id="AWT38579.1"/>
    </source>
</evidence>
<evidence type="ECO:0000256" key="7">
    <source>
        <dbReference type="HAMAP-Rule" id="MF_00828"/>
    </source>
</evidence>
<accession>A0A2U9NN84</accession>
<feature type="transmembrane region" description="Helical" evidence="7">
    <location>
        <begin position="6"/>
        <end position="26"/>
    </location>
</feature>
<dbReference type="GeneID" id="36958404"/>